<feature type="compositionally biased region" description="Polar residues" evidence="1">
    <location>
        <begin position="1"/>
        <end position="14"/>
    </location>
</feature>
<dbReference type="EMBL" id="JAHYIQ010000007">
    <property type="protein sequence ID" value="KAK1130570.1"/>
    <property type="molecule type" value="Genomic_DNA"/>
</dbReference>
<protein>
    <submittedName>
        <fullName evidence="2">Uncharacterized protein</fullName>
    </submittedName>
</protein>
<keyword evidence="3" id="KW-1185">Reference proteome</keyword>
<proteinExistence type="predicted"/>
<dbReference type="AlphaFoldDB" id="A0AA40KRY3"/>
<evidence type="ECO:0000313" key="3">
    <source>
        <dbReference type="Proteomes" id="UP001177670"/>
    </source>
</evidence>
<evidence type="ECO:0000313" key="2">
    <source>
        <dbReference type="EMBL" id="KAK1130570.1"/>
    </source>
</evidence>
<feature type="region of interest" description="Disordered" evidence="1">
    <location>
        <begin position="1"/>
        <end position="84"/>
    </location>
</feature>
<comment type="caution">
    <text evidence="2">The sequence shown here is derived from an EMBL/GenBank/DDBJ whole genome shotgun (WGS) entry which is preliminary data.</text>
</comment>
<evidence type="ECO:0000256" key="1">
    <source>
        <dbReference type="SAM" id="MobiDB-lite"/>
    </source>
</evidence>
<accession>A0AA40KRY3</accession>
<reference evidence="2" key="1">
    <citation type="submission" date="2021-10" db="EMBL/GenBank/DDBJ databases">
        <title>Melipona bicolor Genome sequencing and assembly.</title>
        <authorList>
            <person name="Araujo N.S."/>
            <person name="Arias M.C."/>
        </authorList>
    </citation>
    <scope>NUCLEOTIDE SEQUENCE</scope>
    <source>
        <strain evidence="2">USP_2M_L1-L4_2017</strain>
        <tissue evidence="2">Whole body</tissue>
    </source>
</reference>
<sequence>MQNESNVRNGSSQFGHEGEARRVNEKFSKILANLAERSDPMEETEDRVQRQKNSTATSKPTNPRKGRNENPYLARGGPSPEKGC</sequence>
<feature type="compositionally biased region" description="Polar residues" evidence="1">
    <location>
        <begin position="51"/>
        <end position="61"/>
    </location>
</feature>
<dbReference type="Proteomes" id="UP001177670">
    <property type="component" value="Unassembled WGS sequence"/>
</dbReference>
<organism evidence="2 3">
    <name type="scientific">Melipona bicolor</name>
    <dbReference type="NCBI Taxonomy" id="60889"/>
    <lineage>
        <taxon>Eukaryota</taxon>
        <taxon>Metazoa</taxon>
        <taxon>Ecdysozoa</taxon>
        <taxon>Arthropoda</taxon>
        <taxon>Hexapoda</taxon>
        <taxon>Insecta</taxon>
        <taxon>Pterygota</taxon>
        <taxon>Neoptera</taxon>
        <taxon>Endopterygota</taxon>
        <taxon>Hymenoptera</taxon>
        <taxon>Apocrita</taxon>
        <taxon>Aculeata</taxon>
        <taxon>Apoidea</taxon>
        <taxon>Anthophila</taxon>
        <taxon>Apidae</taxon>
        <taxon>Melipona</taxon>
    </lineage>
</organism>
<feature type="compositionally biased region" description="Basic and acidic residues" evidence="1">
    <location>
        <begin position="16"/>
        <end position="28"/>
    </location>
</feature>
<gene>
    <name evidence="2" type="ORF">K0M31_018696</name>
</gene>
<name>A0AA40KRY3_9HYME</name>